<name>A0A2I1HR53_9GLOM</name>
<sequence length="118" mass="13104">MEERLAKGLFVVFQVSGVWTSVDGLDLISTSEGRQLEHETGLYKISVWVLDLVSVPLSGFPVGKNLIPLVMKFKNSVPSALGFEASLQLFGHDFSLLQNFFDADSWILNSDGLLFRPE</sequence>
<organism evidence="1 2">
    <name type="scientific">Rhizophagus irregularis</name>
    <dbReference type="NCBI Taxonomy" id="588596"/>
    <lineage>
        <taxon>Eukaryota</taxon>
        <taxon>Fungi</taxon>
        <taxon>Fungi incertae sedis</taxon>
        <taxon>Mucoromycota</taxon>
        <taxon>Glomeromycotina</taxon>
        <taxon>Glomeromycetes</taxon>
        <taxon>Glomerales</taxon>
        <taxon>Glomeraceae</taxon>
        <taxon>Rhizophagus</taxon>
    </lineage>
</organism>
<evidence type="ECO:0000313" key="1">
    <source>
        <dbReference type="EMBL" id="PKY61273.1"/>
    </source>
</evidence>
<accession>A0A2I1HR53</accession>
<evidence type="ECO:0000313" key="2">
    <source>
        <dbReference type="Proteomes" id="UP000234323"/>
    </source>
</evidence>
<protein>
    <submittedName>
        <fullName evidence="1">Uncharacterized protein</fullName>
    </submittedName>
</protein>
<gene>
    <name evidence="1" type="ORF">RhiirA4_486022</name>
</gene>
<keyword evidence="2" id="KW-1185">Reference proteome</keyword>
<dbReference type="EMBL" id="LLXI01005136">
    <property type="protein sequence ID" value="PKY61273.1"/>
    <property type="molecule type" value="Genomic_DNA"/>
</dbReference>
<comment type="caution">
    <text evidence="1">The sequence shown here is derived from an EMBL/GenBank/DDBJ whole genome shotgun (WGS) entry which is preliminary data.</text>
</comment>
<dbReference type="AlphaFoldDB" id="A0A2I1HR53"/>
<proteinExistence type="predicted"/>
<reference evidence="1 2" key="1">
    <citation type="submission" date="2015-10" db="EMBL/GenBank/DDBJ databases">
        <title>Genome analyses suggest a sexual origin of heterokaryosis in a supposedly ancient asexual fungus.</title>
        <authorList>
            <person name="Ropars J."/>
            <person name="Sedzielewska K."/>
            <person name="Noel J."/>
            <person name="Charron P."/>
            <person name="Farinelli L."/>
            <person name="Marton T."/>
            <person name="Kruger M."/>
            <person name="Pelin A."/>
            <person name="Brachmann A."/>
            <person name="Corradi N."/>
        </authorList>
    </citation>
    <scope>NUCLEOTIDE SEQUENCE [LARGE SCALE GENOMIC DNA]</scope>
    <source>
        <strain evidence="1 2">A4</strain>
    </source>
</reference>
<dbReference type="Proteomes" id="UP000234323">
    <property type="component" value="Unassembled WGS sequence"/>
</dbReference>